<reference evidence="2 3" key="1">
    <citation type="journal article" date="2017" name="Nat. Microbiol.">
        <title>Natural product diversity associated with the nematode symbionts Photorhabdus and Xenorhabdus.</title>
        <authorList>
            <person name="Tobias N.J."/>
            <person name="Wolff H."/>
            <person name="Djahanschiri B."/>
            <person name="Grundmann F."/>
            <person name="Kronenwerth M."/>
            <person name="Shi Y.M."/>
            <person name="Simonyi S."/>
            <person name="Grun P."/>
            <person name="Shapiro-Ilan D."/>
            <person name="Pidot S.J."/>
            <person name="Stinear T.P."/>
            <person name="Ebersberger I."/>
            <person name="Bode H.B."/>
        </authorList>
    </citation>
    <scope>NUCLEOTIDE SEQUENCE [LARGE SCALE GENOMIC DNA]</scope>
    <source>
        <strain evidence="2 3">DSM 16342</strain>
    </source>
</reference>
<sequence length="80" mass="8750">MSTQDKKPDVPDLKDTASSPTQQPIENTGFMNESTLPVGVPVPWPSEIPRKAGSNVTVKHLIQQNIRNLPLPIHPADCLI</sequence>
<dbReference type="Proteomes" id="UP000225833">
    <property type="component" value="Unassembled WGS sequence"/>
</dbReference>
<protein>
    <submittedName>
        <fullName evidence="2">Phage tail protein</fullName>
    </submittedName>
</protein>
<evidence type="ECO:0000313" key="3">
    <source>
        <dbReference type="Proteomes" id="UP000225833"/>
    </source>
</evidence>
<dbReference type="AlphaFoldDB" id="A0A2D0IK90"/>
<organism evidence="2 3">
    <name type="scientific">Xenorhabdus budapestensis</name>
    <dbReference type="NCBI Taxonomy" id="290110"/>
    <lineage>
        <taxon>Bacteria</taxon>
        <taxon>Pseudomonadati</taxon>
        <taxon>Pseudomonadota</taxon>
        <taxon>Gammaproteobacteria</taxon>
        <taxon>Enterobacterales</taxon>
        <taxon>Morganellaceae</taxon>
        <taxon>Xenorhabdus</taxon>
    </lineage>
</organism>
<proteinExistence type="predicted"/>
<comment type="caution">
    <text evidence="2">The sequence shown here is derived from an EMBL/GenBank/DDBJ whole genome shotgun (WGS) entry which is preliminary data.</text>
</comment>
<gene>
    <name evidence="2" type="ORF">Xbud_03798</name>
</gene>
<accession>A0A2D0IK90</accession>
<feature type="compositionally biased region" description="Basic and acidic residues" evidence="1">
    <location>
        <begin position="1"/>
        <end position="15"/>
    </location>
</feature>
<evidence type="ECO:0000256" key="1">
    <source>
        <dbReference type="SAM" id="MobiDB-lite"/>
    </source>
</evidence>
<feature type="region of interest" description="Disordered" evidence="1">
    <location>
        <begin position="1"/>
        <end position="36"/>
    </location>
</feature>
<dbReference type="EMBL" id="NIBS01000077">
    <property type="protein sequence ID" value="PHM22186.1"/>
    <property type="molecule type" value="Genomic_DNA"/>
</dbReference>
<name>A0A2D0IK90_XENBU</name>
<feature type="compositionally biased region" description="Polar residues" evidence="1">
    <location>
        <begin position="16"/>
        <end position="35"/>
    </location>
</feature>
<evidence type="ECO:0000313" key="2">
    <source>
        <dbReference type="EMBL" id="PHM22186.1"/>
    </source>
</evidence>